<organism evidence="2 3">
    <name type="scientific">[Candida] arabinofermentans NRRL YB-2248</name>
    <dbReference type="NCBI Taxonomy" id="983967"/>
    <lineage>
        <taxon>Eukaryota</taxon>
        <taxon>Fungi</taxon>
        <taxon>Dikarya</taxon>
        <taxon>Ascomycota</taxon>
        <taxon>Saccharomycotina</taxon>
        <taxon>Pichiomycetes</taxon>
        <taxon>Pichiales</taxon>
        <taxon>Pichiaceae</taxon>
        <taxon>Ogataea</taxon>
        <taxon>Ogataea/Candida clade</taxon>
    </lineage>
</organism>
<keyword evidence="3" id="KW-1185">Reference proteome</keyword>
<dbReference type="Proteomes" id="UP000094801">
    <property type="component" value="Unassembled WGS sequence"/>
</dbReference>
<dbReference type="OrthoDB" id="3991790at2759"/>
<evidence type="ECO:0000313" key="2">
    <source>
        <dbReference type="EMBL" id="ODV86569.1"/>
    </source>
</evidence>
<proteinExistence type="predicted"/>
<sequence>MDNENMDIISRSRPGSFRSQKTALLDYQQKFHEYKAHKSLKQPKLTLTPTANLVMTQRDMNRSVEFSHLSDSSYVLGDSPADFSDSEASVRGREQQSRLSSIIPREQASELIEGCCSSDGGVPERDSANFHGGISDNLEGLKTITATSEDVALNLALMEANSPPGHQVTVEPEQFPSSSEEDIVMSISEGPSIICNVDIRAQGEPLLPDDSPLILCGIVKSISSASPFCNVLEFKPSCPTHESLLLTILEHEMSHLSLTEKEGPDKHTDYIEKHEIQKNDLKVSISKYLSRLWYRFTHLGDMSPEEYFETYVWERFYDPWFYESLTNPIKGEEFNFDMVPVNSTLDPFVQDTW</sequence>
<dbReference type="EMBL" id="KV453849">
    <property type="protein sequence ID" value="ODV86569.1"/>
    <property type="molecule type" value="Genomic_DNA"/>
</dbReference>
<accession>A0A1E4T485</accession>
<evidence type="ECO:0000256" key="1">
    <source>
        <dbReference type="SAM" id="MobiDB-lite"/>
    </source>
</evidence>
<evidence type="ECO:0000313" key="3">
    <source>
        <dbReference type="Proteomes" id="UP000094801"/>
    </source>
</evidence>
<dbReference type="AlphaFoldDB" id="A0A1E4T485"/>
<reference evidence="3" key="1">
    <citation type="submission" date="2016-04" db="EMBL/GenBank/DDBJ databases">
        <title>Comparative genomics of biotechnologically important yeasts.</title>
        <authorList>
            <consortium name="DOE Joint Genome Institute"/>
            <person name="Riley R."/>
            <person name="Haridas S."/>
            <person name="Wolfe K.H."/>
            <person name="Lopes M.R."/>
            <person name="Hittinger C.T."/>
            <person name="Goker M."/>
            <person name="Salamov A."/>
            <person name="Wisecaver J."/>
            <person name="Long T.M."/>
            <person name="Aerts A.L."/>
            <person name="Barry K."/>
            <person name="Choi C."/>
            <person name="Clum A."/>
            <person name="Coughlan A.Y."/>
            <person name="Deshpande S."/>
            <person name="Douglass A.P."/>
            <person name="Hanson S.J."/>
            <person name="Klenk H.-P."/>
            <person name="Labutti K."/>
            <person name="Lapidus A."/>
            <person name="Lindquist E."/>
            <person name="Lipzen A."/>
            <person name="Meier-Kolthoff J.P."/>
            <person name="Ohm R.A."/>
            <person name="Otillar R.P."/>
            <person name="Pangilinan J."/>
            <person name="Peng Y."/>
            <person name="Rokas A."/>
            <person name="Rosa C.A."/>
            <person name="Scheuner C."/>
            <person name="Sibirny A.A."/>
            <person name="Slot J.C."/>
            <person name="Stielow J.B."/>
            <person name="Sun H."/>
            <person name="Kurtzman C.P."/>
            <person name="Blackwell M."/>
            <person name="Grigoriev I.V."/>
            <person name="Jeffries T.W."/>
        </authorList>
    </citation>
    <scope>NUCLEOTIDE SEQUENCE [LARGE SCALE GENOMIC DNA]</scope>
    <source>
        <strain evidence="3">NRRL YB-2248</strain>
    </source>
</reference>
<feature type="region of interest" description="Disordered" evidence="1">
    <location>
        <begin position="78"/>
        <end position="99"/>
    </location>
</feature>
<gene>
    <name evidence="2" type="ORF">CANARDRAFT_111752</name>
</gene>
<protein>
    <submittedName>
        <fullName evidence="2">Uncharacterized protein</fullName>
    </submittedName>
</protein>
<name>A0A1E4T485_9ASCO</name>